<dbReference type="PATRIC" id="fig|1280514.3.peg.3959"/>
<evidence type="ECO:0008006" key="4">
    <source>
        <dbReference type="Google" id="ProtNLM"/>
    </source>
</evidence>
<accession>A0A0D8HE36</accession>
<protein>
    <recommendedName>
        <fullName evidence="4">Transposase</fullName>
    </recommendedName>
</protein>
<keyword evidence="3" id="KW-1185">Reference proteome</keyword>
<gene>
    <name evidence="2" type="ORF">AXFE_29920</name>
</gene>
<dbReference type="OrthoDB" id="52928at2"/>
<dbReference type="AlphaFoldDB" id="A0A0D8HE36"/>
<feature type="region of interest" description="Disordered" evidence="1">
    <location>
        <begin position="1"/>
        <end position="35"/>
    </location>
</feature>
<reference evidence="2 3" key="1">
    <citation type="submission" date="2015-01" db="EMBL/GenBank/DDBJ databases">
        <title>Draft genome of the acidophilic iron oxidizer Acidithrix ferrooxidans strain Py-F3.</title>
        <authorList>
            <person name="Poehlein A."/>
            <person name="Eisen S."/>
            <person name="Schloemann M."/>
            <person name="Johnson B.D."/>
            <person name="Daniel R."/>
            <person name="Muehling M."/>
        </authorList>
    </citation>
    <scope>NUCLEOTIDE SEQUENCE [LARGE SCALE GENOMIC DNA]</scope>
    <source>
        <strain evidence="2 3">Py-F3</strain>
    </source>
</reference>
<proteinExistence type="predicted"/>
<name>A0A0D8HE36_9ACTN</name>
<evidence type="ECO:0000256" key="1">
    <source>
        <dbReference type="SAM" id="MobiDB-lite"/>
    </source>
</evidence>
<organism evidence="2 3">
    <name type="scientific">Acidithrix ferrooxidans</name>
    <dbReference type="NCBI Taxonomy" id="1280514"/>
    <lineage>
        <taxon>Bacteria</taxon>
        <taxon>Bacillati</taxon>
        <taxon>Actinomycetota</taxon>
        <taxon>Acidimicrobiia</taxon>
        <taxon>Acidimicrobiales</taxon>
        <taxon>Acidimicrobiaceae</taxon>
        <taxon>Acidithrix</taxon>
    </lineage>
</organism>
<sequence length="104" mass="11487">MQTTKAAPDGSYDGSMENRKETSPEIELPPKATRRIIPPSYKARIHEEYDSLDTKGKGALLRREGLYTSHISSWRKAFGANADASLAKALRTKAQAGELQDQIP</sequence>
<dbReference type="RefSeq" id="WP_052606666.1">
    <property type="nucleotide sequence ID" value="NZ_JXYS01000096.1"/>
</dbReference>
<evidence type="ECO:0000313" key="3">
    <source>
        <dbReference type="Proteomes" id="UP000032360"/>
    </source>
</evidence>
<evidence type="ECO:0000313" key="2">
    <source>
        <dbReference type="EMBL" id="KJF16144.1"/>
    </source>
</evidence>
<dbReference type="Proteomes" id="UP000032360">
    <property type="component" value="Unassembled WGS sequence"/>
</dbReference>
<dbReference type="EMBL" id="JXYS01000096">
    <property type="protein sequence ID" value="KJF16144.1"/>
    <property type="molecule type" value="Genomic_DNA"/>
</dbReference>
<comment type="caution">
    <text evidence="2">The sequence shown here is derived from an EMBL/GenBank/DDBJ whole genome shotgun (WGS) entry which is preliminary data.</text>
</comment>